<dbReference type="Gene3D" id="3.30.930.10">
    <property type="entry name" value="Bira Bifunctional Protein, Domain 2"/>
    <property type="match status" value="1"/>
</dbReference>
<evidence type="ECO:0000313" key="3">
    <source>
        <dbReference type="Proteomes" id="UP000663866"/>
    </source>
</evidence>
<reference evidence="2" key="1">
    <citation type="submission" date="2021-02" db="EMBL/GenBank/DDBJ databases">
        <authorList>
            <person name="Nowell W R."/>
        </authorList>
    </citation>
    <scope>NUCLEOTIDE SEQUENCE</scope>
</reference>
<keyword evidence="1" id="KW-0812">Transmembrane</keyword>
<feature type="transmembrane region" description="Helical" evidence="1">
    <location>
        <begin position="6"/>
        <end position="25"/>
    </location>
</feature>
<dbReference type="InterPro" id="IPR045864">
    <property type="entry name" value="aa-tRNA-synth_II/BPL/LPL"/>
</dbReference>
<keyword evidence="3" id="KW-1185">Reference proteome</keyword>
<name>A0A821DAL3_9BILA</name>
<proteinExistence type="predicted"/>
<dbReference type="AlphaFoldDB" id="A0A821DAL3"/>
<dbReference type="Proteomes" id="UP000663866">
    <property type="component" value="Unassembled WGS sequence"/>
</dbReference>
<gene>
    <name evidence="2" type="ORF">OVN521_LOCUS45820</name>
</gene>
<keyword evidence="1" id="KW-0472">Membrane</keyword>
<evidence type="ECO:0000256" key="1">
    <source>
        <dbReference type="SAM" id="Phobius"/>
    </source>
</evidence>
<comment type="caution">
    <text evidence="2">The sequence shown here is derived from an EMBL/GenBank/DDBJ whole genome shotgun (WGS) entry which is preliminary data.</text>
</comment>
<evidence type="ECO:0000313" key="2">
    <source>
        <dbReference type="EMBL" id="CAF4618566.1"/>
    </source>
</evidence>
<organism evidence="2 3">
    <name type="scientific">Rotaria magnacalcarata</name>
    <dbReference type="NCBI Taxonomy" id="392030"/>
    <lineage>
        <taxon>Eukaryota</taxon>
        <taxon>Metazoa</taxon>
        <taxon>Spiralia</taxon>
        <taxon>Gnathifera</taxon>
        <taxon>Rotifera</taxon>
        <taxon>Eurotatoria</taxon>
        <taxon>Bdelloidea</taxon>
        <taxon>Philodinida</taxon>
        <taxon>Philodinidae</taxon>
        <taxon>Rotaria</taxon>
    </lineage>
</organism>
<keyword evidence="1" id="KW-1133">Transmembrane helix</keyword>
<feature type="non-terminal residue" evidence="2">
    <location>
        <position position="1"/>
    </location>
</feature>
<dbReference type="EMBL" id="CAJOBG010077321">
    <property type="protein sequence ID" value="CAF4618566.1"/>
    <property type="molecule type" value="Genomic_DNA"/>
</dbReference>
<sequence>MYSRSILIFFQTTFIISLFLFLLNLEYRDATKQEGHTLEAVKLVEASLKKTITDLFKNLFPNAATLNSRWVDATFP</sequence>
<protein>
    <submittedName>
        <fullName evidence="2">Uncharacterized protein</fullName>
    </submittedName>
</protein>
<accession>A0A821DAL3</accession>